<dbReference type="SUPFAM" id="SSF46785">
    <property type="entry name" value="Winged helix' DNA-binding domain"/>
    <property type="match status" value="1"/>
</dbReference>
<evidence type="ECO:0000313" key="4">
    <source>
        <dbReference type="Proteomes" id="UP001497493"/>
    </source>
</evidence>
<dbReference type="Gene3D" id="1.10.10.10">
    <property type="entry name" value="Winged helix-like DNA-binding domain superfamily/Winged helix DNA-binding domain"/>
    <property type="match status" value="1"/>
</dbReference>
<feature type="domain" description="WYL" evidence="1">
    <location>
        <begin position="144"/>
        <end position="211"/>
    </location>
</feature>
<name>A0ABM9NKB9_9GAMM</name>
<dbReference type="InterPro" id="IPR026881">
    <property type="entry name" value="WYL_dom"/>
</dbReference>
<dbReference type="PROSITE" id="PS52050">
    <property type="entry name" value="WYL"/>
    <property type="match status" value="1"/>
</dbReference>
<sequence>MNFCERLYELHKILSTHRLPVSRQALQERLQCSPATLSRLIRHLRDRYGAPIEHDREGNGYRYRRDGNQPIDLPGLWFTPAELRALLVLHQLLTQSHPRLLDTLLAPLRMRLERLIRHPYLGGQELSRRVRILSQGHREPDAAIFEHTAAALLDRKRLEIRYHARGEPRITERCLSPQRLVFYRDNWYLDAWCHTREALRTFALERMQAARLTEESALDVPEPELDRHYASSYGIFAGPPRHTAVLRFTPERARWVAEELWFPGQDGEFLEDGSYRLRLPYADARELILDILRYGPDVVVESPLELRRAVAERLRNAWYHYRDEACG</sequence>
<gene>
    <name evidence="3" type="ORF">MECH1_V1_2299</name>
</gene>
<evidence type="ECO:0000313" key="3">
    <source>
        <dbReference type="EMBL" id="CAL1241075.1"/>
    </source>
</evidence>
<dbReference type="InterPro" id="IPR036388">
    <property type="entry name" value="WH-like_DNA-bd_sf"/>
</dbReference>
<dbReference type="RefSeq" id="WP_348757606.1">
    <property type="nucleotide sequence ID" value="NZ_OZ026884.1"/>
</dbReference>
<dbReference type="PANTHER" id="PTHR34580">
    <property type="match status" value="1"/>
</dbReference>
<keyword evidence="4" id="KW-1185">Reference proteome</keyword>
<reference evidence="3 4" key="1">
    <citation type="submission" date="2024-04" db="EMBL/GenBank/DDBJ databases">
        <authorList>
            <person name="Cremers G."/>
        </authorList>
    </citation>
    <scope>NUCLEOTIDE SEQUENCE [LARGE SCALE GENOMIC DNA]</scope>
    <source>
        <strain evidence="3">MeCH1-AG</strain>
    </source>
</reference>
<feature type="domain" description="WCX" evidence="2">
    <location>
        <begin position="241"/>
        <end position="317"/>
    </location>
</feature>
<dbReference type="Pfam" id="PF25583">
    <property type="entry name" value="WCX"/>
    <property type="match status" value="1"/>
</dbReference>
<evidence type="ECO:0000259" key="1">
    <source>
        <dbReference type="Pfam" id="PF13280"/>
    </source>
</evidence>
<protein>
    <submittedName>
        <fullName evidence="3">Transcriptional regulator</fullName>
    </submittedName>
</protein>
<dbReference type="Proteomes" id="UP001497493">
    <property type="component" value="Chromosome"/>
</dbReference>
<dbReference type="Pfam" id="PF13280">
    <property type="entry name" value="WYL"/>
    <property type="match status" value="1"/>
</dbReference>
<accession>A0ABM9NKB9</accession>
<organism evidence="3 4">
    <name type="scientific">Candidatus Methylocalor cossyra</name>
    <dbReference type="NCBI Taxonomy" id="3108543"/>
    <lineage>
        <taxon>Bacteria</taxon>
        <taxon>Pseudomonadati</taxon>
        <taxon>Pseudomonadota</taxon>
        <taxon>Gammaproteobacteria</taxon>
        <taxon>Methylococcales</taxon>
        <taxon>Methylococcaceae</taxon>
        <taxon>Candidatus Methylocalor</taxon>
    </lineage>
</organism>
<dbReference type="InterPro" id="IPR051534">
    <property type="entry name" value="CBASS_pafABC_assoc_protein"/>
</dbReference>
<dbReference type="EMBL" id="OZ026884">
    <property type="protein sequence ID" value="CAL1241075.1"/>
    <property type="molecule type" value="Genomic_DNA"/>
</dbReference>
<dbReference type="InterPro" id="IPR057727">
    <property type="entry name" value="WCX_dom"/>
</dbReference>
<dbReference type="InterPro" id="IPR036390">
    <property type="entry name" value="WH_DNA-bd_sf"/>
</dbReference>
<dbReference type="PANTHER" id="PTHR34580:SF3">
    <property type="entry name" value="PROTEIN PAFB"/>
    <property type="match status" value="1"/>
</dbReference>
<proteinExistence type="predicted"/>
<evidence type="ECO:0000259" key="2">
    <source>
        <dbReference type="Pfam" id="PF25583"/>
    </source>
</evidence>